<dbReference type="AlphaFoldDB" id="A0A4Y2GCN6"/>
<evidence type="ECO:0000313" key="1">
    <source>
        <dbReference type="EMBL" id="GBM50967.1"/>
    </source>
</evidence>
<sequence>MKCSLLNHYDVPSKHQRELCFEDQTFDFCAGQGWEFVAKPTSQDATSPPATPTAPPQMPDGYIHLGDDMILGVAEFLGYLKVHLLHNVAKNKQYIPTRTGTAISPFHWQVLSDIISRLPMLA</sequence>
<reference evidence="1 2" key="1">
    <citation type="journal article" date="2019" name="Sci. Rep.">
        <title>Orb-weaving spider Araneus ventricosus genome elucidates the spidroin gene catalogue.</title>
        <authorList>
            <person name="Kono N."/>
            <person name="Nakamura H."/>
            <person name="Ohtoshi R."/>
            <person name="Moran D.A.P."/>
            <person name="Shinohara A."/>
            <person name="Yoshida Y."/>
            <person name="Fujiwara M."/>
            <person name="Mori M."/>
            <person name="Tomita M."/>
            <person name="Arakawa K."/>
        </authorList>
    </citation>
    <scope>NUCLEOTIDE SEQUENCE [LARGE SCALE GENOMIC DNA]</scope>
</reference>
<accession>A0A4Y2GCN6</accession>
<protein>
    <submittedName>
        <fullName evidence="1">Uncharacterized protein</fullName>
    </submittedName>
</protein>
<evidence type="ECO:0000313" key="2">
    <source>
        <dbReference type="Proteomes" id="UP000499080"/>
    </source>
</evidence>
<dbReference type="Proteomes" id="UP000499080">
    <property type="component" value="Unassembled WGS sequence"/>
</dbReference>
<gene>
    <name evidence="1" type="ORF">AVEN_114618_1</name>
</gene>
<dbReference type="EMBL" id="BGPR01001317">
    <property type="protein sequence ID" value="GBM50967.1"/>
    <property type="molecule type" value="Genomic_DNA"/>
</dbReference>
<comment type="caution">
    <text evidence="1">The sequence shown here is derived from an EMBL/GenBank/DDBJ whole genome shotgun (WGS) entry which is preliminary data.</text>
</comment>
<proteinExistence type="predicted"/>
<name>A0A4Y2GCN6_ARAVE</name>
<organism evidence="1 2">
    <name type="scientific">Araneus ventricosus</name>
    <name type="common">Orbweaver spider</name>
    <name type="synonym">Epeira ventricosa</name>
    <dbReference type="NCBI Taxonomy" id="182803"/>
    <lineage>
        <taxon>Eukaryota</taxon>
        <taxon>Metazoa</taxon>
        <taxon>Ecdysozoa</taxon>
        <taxon>Arthropoda</taxon>
        <taxon>Chelicerata</taxon>
        <taxon>Arachnida</taxon>
        <taxon>Araneae</taxon>
        <taxon>Araneomorphae</taxon>
        <taxon>Entelegynae</taxon>
        <taxon>Araneoidea</taxon>
        <taxon>Araneidae</taxon>
        <taxon>Araneus</taxon>
    </lineage>
</organism>
<keyword evidence="2" id="KW-1185">Reference proteome</keyword>